<keyword evidence="2" id="KW-0547">Nucleotide-binding</keyword>
<dbReference type="PANTHER" id="PTHR13710:SF105">
    <property type="entry name" value="ATP-DEPENDENT DNA HELICASE Q1"/>
    <property type="match status" value="1"/>
</dbReference>
<evidence type="ECO:0000256" key="4">
    <source>
        <dbReference type="ARBA" id="ARBA00023125"/>
    </source>
</evidence>
<evidence type="ECO:0000313" key="11">
    <source>
        <dbReference type="EMBL" id="KDQ17142.1"/>
    </source>
</evidence>
<dbReference type="InterPro" id="IPR001650">
    <property type="entry name" value="Helicase_C-like"/>
</dbReference>
<dbReference type="GO" id="GO:0000724">
    <property type="term" value="P:double-strand break repair via homologous recombination"/>
    <property type="evidence" value="ECO:0007669"/>
    <property type="project" value="TreeGrafter"/>
</dbReference>
<dbReference type="InterPro" id="IPR027417">
    <property type="entry name" value="P-loop_NTPase"/>
</dbReference>
<dbReference type="SMART" id="SM00487">
    <property type="entry name" value="DEXDc"/>
    <property type="match status" value="1"/>
</dbReference>
<dbReference type="EC" id="5.6.2.4" evidence="7"/>
<sequence>MSAKRPKSTKHQRPKIDTVAQAILDRYNPDYHHKKVSGDQIESRVRERFGYRNVRPVQRDAIGSVLAGKDTVVHAPTGSGKSTIMAAPLLWHKGGISVVISPLILLQNNQQRGLDRAYYPVDAALTALSYTYFSIQDVRLGKYQIILMSPEMALENEAVRKTFLLASFMKKVVGVFIDEAHCISQWGGDFRKAYGRLGSLKALFPKAVPFCLLSASFRPRVLQDVMPMVYTAKSYEDLDFLVEKGTEDINSILSTIVYIDNVMKVTDAVIYLNNRLGPLLRKKGIIRPINAWLPSDYRVAAMDALVDGSVRIVICTEAAGMGCDIPNVALVVQLGLCSSIDGLIQRIGRAARSGLFQGRGVLIAEPWAWEGVGGKQGTQNREKHESDLIDLVNDTSCLRRHLNDVYANPPLPAEDMERAPWLCCGNCNPEVAAGTTVPKTKGSRKTGVKRRKGLPLPLIQKALKRWRDDEFLCAESNMAFFSSDVIMNDTQVDRIASFAPIASPNELRSLLDGDGWNEWERYGDSLWSALEAIDIQDLTSPKPPSKRKKKGKATTTTATEAPTPTPTQPPPIDLANQAIAEFMPISYPR</sequence>
<name>A0A067MZ03_BOTB1</name>
<dbReference type="GO" id="GO:0005694">
    <property type="term" value="C:chromosome"/>
    <property type="evidence" value="ECO:0007669"/>
    <property type="project" value="TreeGrafter"/>
</dbReference>
<dbReference type="SMART" id="SM00490">
    <property type="entry name" value="HELICc"/>
    <property type="match status" value="1"/>
</dbReference>
<dbReference type="InterPro" id="IPR011545">
    <property type="entry name" value="DEAD/DEAH_box_helicase_dom"/>
</dbReference>
<evidence type="ECO:0000259" key="9">
    <source>
        <dbReference type="PROSITE" id="PS51192"/>
    </source>
</evidence>
<dbReference type="GO" id="GO:0003677">
    <property type="term" value="F:DNA binding"/>
    <property type="evidence" value="ECO:0007669"/>
    <property type="project" value="UniProtKB-KW"/>
</dbReference>
<dbReference type="GO" id="GO:0005737">
    <property type="term" value="C:cytoplasm"/>
    <property type="evidence" value="ECO:0007669"/>
    <property type="project" value="TreeGrafter"/>
</dbReference>
<feature type="non-terminal residue" evidence="11">
    <location>
        <position position="589"/>
    </location>
</feature>
<dbReference type="PROSITE" id="PS51192">
    <property type="entry name" value="HELICASE_ATP_BIND_1"/>
    <property type="match status" value="1"/>
</dbReference>
<dbReference type="CDD" id="cd17920">
    <property type="entry name" value="DEXHc_RecQ"/>
    <property type="match status" value="1"/>
</dbReference>
<dbReference type="PANTHER" id="PTHR13710">
    <property type="entry name" value="DNA HELICASE RECQ FAMILY MEMBER"/>
    <property type="match status" value="1"/>
</dbReference>
<proteinExistence type="inferred from homology"/>
<keyword evidence="12" id="KW-1185">Reference proteome</keyword>
<feature type="compositionally biased region" description="Pro residues" evidence="8">
    <location>
        <begin position="563"/>
        <end position="572"/>
    </location>
</feature>
<feature type="domain" description="Helicase C-terminal" evidence="10">
    <location>
        <begin position="237"/>
        <end position="406"/>
    </location>
</feature>
<keyword evidence="3" id="KW-0067">ATP-binding</keyword>
<evidence type="ECO:0000256" key="7">
    <source>
        <dbReference type="ARBA" id="ARBA00034808"/>
    </source>
</evidence>
<protein>
    <recommendedName>
        <fullName evidence="7">DNA 3'-5' helicase</fullName>
        <ecNumber evidence="7">5.6.2.4</ecNumber>
    </recommendedName>
</protein>
<keyword evidence="5" id="KW-0413">Isomerase</keyword>
<evidence type="ECO:0000256" key="3">
    <source>
        <dbReference type="ARBA" id="ARBA00022840"/>
    </source>
</evidence>
<dbReference type="HOGENOM" id="CLU_001103_19_4_1"/>
<evidence type="ECO:0000256" key="5">
    <source>
        <dbReference type="ARBA" id="ARBA00023235"/>
    </source>
</evidence>
<evidence type="ECO:0000256" key="1">
    <source>
        <dbReference type="ARBA" id="ARBA00005446"/>
    </source>
</evidence>
<feature type="domain" description="Helicase ATP-binding" evidence="9">
    <location>
        <begin position="62"/>
        <end position="235"/>
    </location>
</feature>
<dbReference type="Gene3D" id="3.40.50.300">
    <property type="entry name" value="P-loop containing nucleotide triphosphate hydrolases"/>
    <property type="match status" value="2"/>
</dbReference>
<dbReference type="InterPro" id="IPR014001">
    <property type="entry name" value="Helicase_ATP-bd"/>
</dbReference>
<gene>
    <name evidence="11" type="ORF">BOTBODRAFT_620316</name>
</gene>
<organism evidence="11 12">
    <name type="scientific">Botryobasidium botryosum (strain FD-172 SS1)</name>
    <dbReference type="NCBI Taxonomy" id="930990"/>
    <lineage>
        <taxon>Eukaryota</taxon>
        <taxon>Fungi</taxon>
        <taxon>Dikarya</taxon>
        <taxon>Basidiomycota</taxon>
        <taxon>Agaricomycotina</taxon>
        <taxon>Agaricomycetes</taxon>
        <taxon>Cantharellales</taxon>
        <taxon>Botryobasidiaceae</taxon>
        <taxon>Botryobasidium</taxon>
    </lineage>
</organism>
<evidence type="ECO:0000256" key="2">
    <source>
        <dbReference type="ARBA" id="ARBA00022741"/>
    </source>
</evidence>
<evidence type="ECO:0000256" key="8">
    <source>
        <dbReference type="SAM" id="MobiDB-lite"/>
    </source>
</evidence>
<dbReference type="GO" id="GO:0043138">
    <property type="term" value="F:3'-5' DNA helicase activity"/>
    <property type="evidence" value="ECO:0007669"/>
    <property type="project" value="UniProtKB-EC"/>
</dbReference>
<evidence type="ECO:0000259" key="10">
    <source>
        <dbReference type="PROSITE" id="PS51194"/>
    </source>
</evidence>
<dbReference type="Pfam" id="PF00270">
    <property type="entry name" value="DEAD"/>
    <property type="match status" value="1"/>
</dbReference>
<feature type="region of interest" description="Disordered" evidence="8">
    <location>
        <begin position="538"/>
        <end position="573"/>
    </location>
</feature>
<dbReference type="Proteomes" id="UP000027195">
    <property type="component" value="Unassembled WGS sequence"/>
</dbReference>
<reference evidence="12" key="1">
    <citation type="journal article" date="2014" name="Proc. Natl. Acad. Sci. U.S.A.">
        <title>Extensive sampling of basidiomycete genomes demonstrates inadequacy of the white-rot/brown-rot paradigm for wood decay fungi.</title>
        <authorList>
            <person name="Riley R."/>
            <person name="Salamov A.A."/>
            <person name="Brown D.W."/>
            <person name="Nagy L.G."/>
            <person name="Floudas D."/>
            <person name="Held B.W."/>
            <person name="Levasseur A."/>
            <person name="Lombard V."/>
            <person name="Morin E."/>
            <person name="Otillar R."/>
            <person name="Lindquist E.A."/>
            <person name="Sun H."/>
            <person name="LaButti K.M."/>
            <person name="Schmutz J."/>
            <person name="Jabbour D."/>
            <person name="Luo H."/>
            <person name="Baker S.E."/>
            <person name="Pisabarro A.G."/>
            <person name="Walton J.D."/>
            <person name="Blanchette R.A."/>
            <person name="Henrissat B."/>
            <person name="Martin F."/>
            <person name="Cullen D."/>
            <person name="Hibbett D.S."/>
            <person name="Grigoriev I.V."/>
        </authorList>
    </citation>
    <scope>NUCLEOTIDE SEQUENCE [LARGE SCALE GENOMIC DNA]</scope>
    <source>
        <strain evidence="12">FD-172 SS1</strain>
    </source>
</reference>
<feature type="compositionally biased region" description="Low complexity" evidence="8">
    <location>
        <begin position="553"/>
        <end position="562"/>
    </location>
</feature>
<dbReference type="AlphaFoldDB" id="A0A067MZ03"/>
<keyword evidence="4" id="KW-0238">DNA-binding</keyword>
<evidence type="ECO:0000256" key="6">
    <source>
        <dbReference type="ARBA" id="ARBA00034617"/>
    </source>
</evidence>
<dbReference type="STRING" id="930990.A0A067MZ03"/>
<dbReference type="SUPFAM" id="SSF52540">
    <property type="entry name" value="P-loop containing nucleoside triphosphate hydrolases"/>
    <property type="match status" value="1"/>
</dbReference>
<dbReference type="OrthoDB" id="10261556at2759"/>
<dbReference type="PROSITE" id="PS51194">
    <property type="entry name" value="HELICASE_CTER"/>
    <property type="match status" value="1"/>
</dbReference>
<comment type="catalytic activity">
    <reaction evidence="6">
        <text>Couples ATP hydrolysis with the unwinding of duplex DNA by translocating in the 3'-5' direction.</text>
        <dbReference type="EC" id="5.6.2.4"/>
    </reaction>
</comment>
<accession>A0A067MZ03</accession>
<evidence type="ECO:0000313" key="12">
    <source>
        <dbReference type="Proteomes" id="UP000027195"/>
    </source>
</evidence>
<dbReference type="Pfam" id="PF00271">
    <property type="entry name" value="Helicase_C"/>
    <property type="match status" value="1"/>
</dbReference>
<dbReference type="EMBL" id="KL198025">
    <property type="protein sequence ID" value="KDQ17142.1"/>
    <property type="molecule type" value="Genomic_DNA"/>
</dbReference>
<dbReference type="GO" id="GO:0005524">
    <property type="term" value="F:ATP binding"/>
    <property type="evidence" value="ECO:0007669"/>
    <property type="project" value="UniProtKB-KW"/>
</dbReference>
<dbReference type="GO" id="GO:0009378">
    <property type="term" value="F:four-way junction helicase activity"/>
    <property type="evidence" value="ECO:0007669"/>
    <property type="project" value="TreeGrafter"/>
</dbReference>
<dbReference type="InParanoid" id="A0A067MZ03"/>
<comment type="similarity">
    <text evidence="1">Belongs to the helicase family. RecQ subfamily.</text>
</comment>